<evidence type="ECO:0000256" key="1">
    <source>
        <dbReference type="SAM" id="SignalP"/>
    </source>
</evidence>
<sequence>MKKYIALLILVIIVVFPKASHAEEMVQVKLVNYVGESKELELKLTGKYVTLDPTLTLEEGVSYKVTIKDESLILKSSEDTYQINDTLILIPEMYDEQHRVEIDERPYLGAMEITIEDKKFIRPINQLPLEDYLKGVVPFEVYPDWGLETLKAQALAARTYAVSHLNKEMDDTISFQVYGGYTWMDQTTKAVNQTKGEVITHNRTLIDAFYSASNGGITENNAHVWGGKSMPYFPIKEDSYDPTHPWEFTLNHTQIELDDIDWEDPDWWKNTKEKDEKITTSMKKWLKKNGYPGEIKILTINDFKLSPKKYASERSIDGSITIEFLQKLFDGTILFQVLKREDVNLNQIRPIIGGDIFKSYLIESLAEEEEVYKMEGKGYGHGVGMSQWGAFNMGEKGKTYREIIEYYYPDTTISTY</sequence>
<feature type="chain" id="PRO_5047452955" evidence="1">
    <location>
        <begin position="23"/>
        <end position="416"/>
    </location>
</feature>
<protein>
    <submittedName>
        <fullName evidence="3">SpoIID/LytB domain-containing protein</fullName>
    </submittedName>
</protein>
<keyword evidence="1" id="KW-0732">Signal</keyword>
<evidence type="ECO:0000313" key="3">
    <source>
        <dbReference type="EMBL" id="MDL4839741.1"/>
    </source>
</evidence>
<keyword evidence="4" id="KW-1185">Reference proteome</keyword>
<name>A0ABT7L1L7_9BACI</name>
<dbReference type="EMBL" id="JASTZU010000018">
    <property type="protein sequence ID" value="MDL4839741.1"/>
    <property type="molecule type" value="Genomic_DNA"/>
</dbReference>
<dbReference type="InterPro" id="IPR013693">
    <property type="entry name" value="SpoIID/LytB_N"/>
</dbReference>
<gene>
    <name evidence="3" type="ORF">QQS35_04625</name>
</gene>
<dbReference type="PANTHER" id="PTHR30032:SF4">
    <property type="entry name" value="AMIDASE ENHANCER"/>
    <property type="match status" value="1"/>
</dbReference>
<feature type="signal peptide" evidence="1">
    <location>
        <begin position="1"/>
        <end position="22"/>
    </location>
</feature>
<dbReference type="Proteomes" id="UP001235343">
    <property type="component" value="Unassembled WGS sequence"/>
</dbReference>
<dbReference type="RefSeq" id="WP_285930693.1">
    <property type="nucleotide sequence ID" value="NZ_JASTZU010000018.1"/>
</dbReference>
<evidence type="ECO:0000259" key="2">
    <source>
        <dbReference type="Pfam" id="PF08486"/>
    </source>
</evidence>
<dbReference type="InterPro" id="IPR051922">
    <property type="entry name" value="Bact_Sporulation_Assoc"/>
</dbReference>
<comment type="caution">
    <text evidence="3">The sequence shown here is derived from an EMBL/GenBank/DDBJ whole genome shotgun (WGS) entry which is preliminary data.</text>
</comment>
<feature type="domain" description="Sporulation stage II protein D amidase enhancer LytB N-terminal" evidence="2">
    <location>
        <begin position="121"/>
        <end position="201"/>
    </location>
</feature>
<organism evidence="3 4">
    <name type="scientific">Aquibacillus rhizosphaerae</name>
    <dbReference type="NCBI Taxonomy" id="3051431"/>
    <lineage>
        <taxon>Bacteria</taxon>
        <taxon>Bacillati</taxon>
        <taxon>Bacillota</taxon>
        <taxon>Bacilli</taxon>
        <taxon>Bacillales</taxon>
        <taxon>Bacillaceae</taxon>
        <taxon>Aquibacillus</taxon>
    </lineage>
</organism>
<proteinExistence type="predicted"/>
<evidence type="ECO:0000313" key="4">
    <source>
        <dbReference type="Proteomes" id="UP001235343"/>
    </source>
</evidence>
<reference evidence="3 4" key="1">
    <citation type="submission" date="2023-06" db="EMBL/GenBank/DDBJ databases">
        <title>Aquibacillus rhizosphaerae LR5S19.</title>
        <authorList>
            <person name="Sun J.-Q."/>
        </authorList>
    </citation>
    <scope>NUCLEOTIDE SEQUENCE [LARGE SCALE GENOMIC DNA]</scope>
    <source>
        <strain evidence="3 4">LR5S19</strain>
    </source>
</reference>
<accession>A0ABT7L1L7</accession>
<dbReference type="Pfam" id="PF08486">
    <property type="entry name" value="SpoIID"/>
    <property type="match status" value="1"/>
</dbReference>
<dbReference type="PANTHER" id="PTHR30032">
    <property type="entry name" value="N-ACETYLMURAMOYL-L-ALANINE AMIDASE-RELATED"/>
    <property type="match status" value="1"/>
</dbReference>
<dbReference type="InterPro" id="IPR013486">
    <property type="entry name" value="SpoIID/LytB"/>
</dbReference>
<dbReference type="NCBIfam" id="TIGR02669">
    <property type="entry name" value="SpoIID_LytB"/>
    <property type="match status" value="1"/>
</dbReference>